<dbReference type="RefSeq" id="WP_063553951.1">
    <property type="nucleotide sequence ID" value="NZ_LITT01000003.1"/>
</dbReference>
<evidence type="ECO:0000313" key="4">
    <source>
        <dbReference type="EMBL" id="OAA91915.1"/>
    </source>
</evidence>
<dbReference type="NCBIfam" id="TIGR02861">
    <property type="entry name" value="SASP_H"/>
    <property type="match status" value="1"/>
</dbReference>
<evidence type="ECO:0000256" key="2">
    <source>
        <dbReference type="ARBA" id="ARBA00006573"/>
    </source>
</evidence>
<dbReference type="OrthoDB" id="1683648at2"/>
<dbReference type="Pfam" id="PF08141">
    <property type="entry name" value="SspH"/>
    <property type="match status" value="1"/>
</dbReference>
<comment type="caution">
    <text evidence="4">The sequence shown here is derived from an EMBL/GenBank/DDBJ whole genome shotgun (WGS) entry which is preliminary data.</text>
</comment>
<comment type="subcellular location">
    <subcellularLocation>
        <location evidence="1">Spore core</location>
    </subcellularLocation>
</comment>
<evidence type="ECO:0000256" key="3">
    <source>
        <dbReference type="ARBA" id="ARBA00022969"/>
    </source>
</evidence>
<keyword evidence="3" id="KW-0749">Sporulation</keyword>
<dbReference type="Proteomes" id="UP000077407">
    <property type="component" value="Unassembled WGS sequence"/>
</dbReference>
<sequence length="58" mass="6743">MDKKRVKEIIESKGVIDVKYKDNPVWLESINTDEDGKIQVKNLNTNKHFNVDIADLNE</sequence>
<dbReference type="InterPro" id="IPR012610">
    <property type="entry name" value="SASP_SspH"/>
</dbReference>
<evidence type="ECO:0000256" key="1">
    <source>
        <dbReference type="ARBA" id="ARBA00004288"/>
    </source>
</evidence>
<dbReference type="PATRIC" id="fig|1538.10.peg.804"/>
<dbReference type="GO" id="GO:0030435">
    <property type="term" value="P:sporulation resulting in formation of a cellular spore"/>
    <property type="evidence" value="ECO:0007669"/>
    <property type="project" value="UniProtKB-KW"/>
</dbReference>
<dbReference type="EMBL" id="LITT01000003">
    <property type="protein sequence ID" value="OAA91915.1"/>
    <property type="molecule type" value="Genomic_DNA"/>
</dbReference>
<organism evidence="4 5">
    <name type="scientific">Clostridium ljungdahlii</name>
    <dbReference type="NCBI Taxonomy" id="1538"/>
    <lineage>
        <taxon>Bacteria</taxon>
        <taxon>Bacillati</taxon>
        <taxon>Bacillota</taxon>
        <taxon>Clostridia</taxon>
        <taxon>Eubacteriales</taxon>
        <taxon>Clostridiaceae</taxon>
        <taxon>Clostridium</taxon>
    </lineage>
</organism>
<proteinExistence type="inferred from homology"/>
<dbReference type="GO" id="GO:0030436">
    <property type="term" value="P:asexual sporulation"/>
    <property type="evidence" value="ECO:0007669"/>
    <property type="project" value="InterPro"/>
</dbReference>
<dbReference type="GO" id="GO:0042601">
    <property type="term" value="C:endospore-forming forespore"/>
    <property type="evidence" value="ECO:0007669"/>
    <property type="project" value="InterPro"/>
</dbReference>
<accession>A0A162J8R1</accession>
<evidence type="ECO:0000313" key="5">
    <source>
        <dbReference type="Proteomes" id="UP000077407"/>
    </source>
</evidence>
<dbReference type="AlphaFoldDB" id="A0A162J8R1"/>
<reference evidence="4 5" key="1">
    <citation type="journal article" date="2015" name="Biotechnol. Bioeng.">
        <title>Genome sequence and phenotypic characterization of Caulobacter segnis.</title>
        <authorList>
            <person name="Patel S."/>
            <person name="Fletcher B."/>
            <person name="Scott D.C."/>
            <person name="Ely B."/>
        </authorList>
    </citation>
    <scope>NUCLEOTIDE SEQUENCE [LARGE SCALE GENOMIC DNA]</scope>
    <source>
        <strain evidence="4 5">ERI-2</strain>
    </source>
</reference>
<protein>
    <submittedName>
        <fullName evidence="4">Small, acid-soluble spore protein H</fullName>
    </submittedName>
</protein>
<gene>
    <name evidence="4" type="primary">sspH</name>
    <name evidence="4" type="ORF">WY13_00317</name>
</gene>
<comment type="similarity">
    <text evidence="2">Belongs to the SspH family.</text>
</comment>
<name>A0A162J8R1_9CLOT</name>